<gene>
    <name evidence="1" type="ORF">G2W53_009564</name>
</gene>
<keyword evidence="2" id="KW-1185">Reference proteome</keyword>
<accession>A0A835CA48</accession>
<sequence length="24" mass="2957">MGFIYYEMDRTKDKIKENFNSAKK</sequence>
<proteinExistence type="predicted"/>
<dbReference type="EMBL" id="JAAIUW010000004">
    <property type="protein sequence ID" value="KAF7834705.1"/>
    <property type="molecule type" value="Genomic_DNA"/>
</dbReference>
<name>A0A835CA48_9FABA</name>
<dbReference type="Proteomes" id="UP000634136">
    <property type="component" value="Unassembled WGS sequence"/>
</dbReference>
<reference evidence="1" key="1">
    <citation type="submission" date="2020-09" db="EMBL/GenBank/DDBJ databases">
        <title>Genome-Enabled Discovery of Anthraquinone Biosynthesis in Senna tora.</title>
        <authorList>
            <person name="Kang S.-H."/>
            <person name="Pandey R.P."/>
            <person name="Lee C.-M."/>
            <person name="Sim J.-S."/>
            <person name="Jeong J.-T."/>
            <person name="Choi B.-S."/>
            <person name="Jung M."/>
            <person name="Ginzburg D."/>
            <person name="Zhao K."/>
            <person name="Won S.Y."/>
            <person name="Oh T.-J."/>
            <person name="Yu Y."/>
            <person name="Kim N.-H."/>
            <person name="Lee O.R."/>
            <person name="Lee T.-H."/>
            <person name="Bashyal P."/>
            <person name="Kim T.-S."/>
            <person name="Lee W.-H."/>
            <person name="Kawkins C."/>
            <person name="Kim C.-K."/>
            <person name="Kim J.S."/>
            <person name="Ahn B.O."/>
            <person name="Rhee S.Y."/>
            <person name="Sohng J.K."/>
        </authorList>
    </citation>
    <scope>NUCLEOTIDE SEQUENCE</scope>
    <source>
        <tissue evidence="1">Leaf</tissue>
    </source>
</reference>
<dbReference type="AlphaFoldDB" id="A0A835CA48"/>
<evidence type="ECO:0000313" key="2">
    <source>
        <dbReference type="Proteomes" id="UP000634136"/>
    </source>
</evidence>
<comment type="caution">
    <text evidence="1">The sequence shown here is derived from an EMBL/GenBank/DDBJ whole genome shotgun (WGS) entry which is preliminary data.</text>
</comment>
<organism evidence="1 2">
    <name type="scientific">Senna tora</name>
    <dbReference type="NCBI Taxonomy" id="362788"/>
    <lineage>
        <taxon>Eukaryota</taxon>
        <taxon>Viridiplantae</taxon>
        <taxon>Streptophyta</taxon>
        <taxon>Embryophyta</taxon>
        <taxon>Tracheophyta</taxon>
        <taxon>Spermatophyta</taxon>
        <taxon>Magnoliopsida</taxon>
        <taxon>eudicotyledons</taxon>
        <taxon>Gunneridae</taxon>
        <taxon>Pentapetalae</taxon>
        <taxon>rosids</taxon>
        <taxon>fabids</taxon>
        <taxon>Fabales</taxon>
        <taxon>Fabaceae</taxon>
        <taxon>Caesalpinioideae</taxon>
        <taxon>Cassia clade</taxon>
        <taxon>Senna</taxon>
    </lineage>
</organism>
<evidence type="ECO:0000313" key="1">
    <source>
        <dbReference type="EMBL" id="KAF7834705.1"/>
    </source>
</evidence>
<protein>
    <submittedName>
        <fullName evidence="1">Uncharacterized protein</fullName>
    </submittedName>
</protein>